<feature type="compositionally biased region" description="Polar residues" evidence="2">
    <location>
        <begin position="1025"/>
        <end position="1036"/>
    </location>
</feature>
<feature type="compositionally biased region" description="Polar residues" evidence="2">
    <location>
        <begin position="740"/>
        <end position="751"/>
    </location>
</feature>
<feature type="region of interest" description="Disordered" evidence="2">
    <location>
        <begin position="1014"/>
        <end position="1049"/>
    </location>
</feature>
<organism evidence="4 5">
    <name type="scientific">Euplotes crassus</name>
    <dbReference type="NCBI Taxonomy" id="5936"/>
    <lineage>
        <taxon>Eukaryota</taxon>
        <taxon>Sar</taxon>
        <taxon>Alveolata</taxon>
        <taxon>Ciliophora</taxon>
        <taxon>Intramacronucleata</taxon>
        <taxon>Spirotrichea</taxon>
        <taxon>Hypotrichia</taxon>
        <taxon>Euplotida</taxon>
        <taxon>Euplotidae</taxon>
        <taxon>Moneuplotes</taxon>
    </lineage>
</organism>
<keyword evidence="5" id="KW-1185">Reference proteome</keyword>
<evidence type="ECO:0000313" key="4">
    <source>
        <dbReference type="EMBL" id="CAI2387658.1"/>
    </source>
</evidence>
<feature type="region of interest" description="Disordered" evidence="2">
    <location>
        <begin position="1391"/>
        <end position="1448"/>
    </location>
</feature>
<feature type="compositionally biased region" description="Polar residues" evidence="2">
    <location>
        <begin position="1391"/>
        <end position="1403"/>
    </location>
</feature>
<dbReference type="EMBL" id="CAMPGE010030153">
    <property type="protein sequence ID" value="CAI2387658.1"/>
    <property type="molecule type" value="Genomic_DNA"/>
</dbReference>
<feature type="coiled-coil region" evidence="1">
    <location>
        <begin position="217"/>
        <end position="270"/>
    </location>
</feature>
<evidence type="ECO:0000313" key="5">
    <source>
        <dbReference type="Proteomes" id="UP001295684"/>
    </source>
</evidence>
<feature type="compositionally biased region" description="Polar residues" evidence="2">
    <location>
        <begin position="656"/>
        <end position="671"/>
    </location>
</feature>
<dbReference type="Proteomes" id="UP001295684">
    <property type="component" value="Unassembled WGS sequence"/>
</dbReference>
<feature type="compositionally biased region" description="Basic and acidic residues" evidence="2">
    <location>
        <begin position="729"/>
        <end position="739"/>
    </location>
</feature>
<feature type="compositionally biased region" description="Basic residues" evidence="2">
    <location>
        <begin position="28"/>
        <end position="42"/>
    </location>
</feature>
<feature type="region of interest" description="Disordered" evidence="2">
    <location>
        <begin position="331"/>
        <end position="361"/>
    </location>
</feature>
<dbReference type="InterPro" id="IPR011992">
    <property type="entry name" value="EF-hand-dom_pair"/>
</dbReference>
<feature type="compositionally biased region" description="Basic and acidic residues" evidence="2">
    <location>
        <begin position="638"/>
        <end position="647"/>
    </location>
</feature>
<protein>
    <recommendedName>
        <fullName evidence="3">EF-hand domain-containing protein</fullName>
    </recommendedName>
</protein>
<dbReference type="PROSITE" id="PS50222">
    <property type="entry name" value="EF_HAND_2"/>
    <property type="match status" value="1"/>
</dbReference>
<comment type="caution">
    <text evidence="4">The sequence shown here is derived from an EMBL/GenBank/DDBJ whole genome shotgun (WGS) entry which is preliminary data.</text>
</comment>
<evidence type="ECO:0000256" key="1">
    <source>
        <dbReference type="SAM" id="Coils"/>
    </source>
</evidence>
<feature type="region of interest" description="Disordered" evidence="2">
    <location>
        <begin position="1350"/>
        <end position="1369"/>
    </location>
</feature>
<dbReference type="InterPro" id="IPR002048">
    <property type="entry name" value="EF_hand_dom"/>
</dbReference>
<reference evidence="4" key="1">
    <citation type="submission" date="2023-07" db="EMBL/GenBank/DDBJ databases">
        <authorList>
            <consortium name="AG Swart"/>
            <person name="Singh M."/>
            <person name="Singh A."/>
            <person name="Seah K."/>
            <person name="Emmerich C."/>
        </authorList>
    </citation>
    <scope>NUCLEOTIDE SEQUENCE</scope>
    <source>
        <strain evidence="4">DP1</strain>
    </source>
</reference>
<feature type="compositionally biased region" description="Basic and acidic residues" evidence="2">
    <location>
        <begin position="525"/>
        <end position="541"/>
    </location>
</feature>
<feature type="compositionally biased region" description="Basic and acidic residues" evidence="2">
    <location>
        <begin position="331"/>
        <end position="346"/>
    </location>
</feature>
<feature type="compositionally biased region" description="Basic and acidic residues" evidence="2">
    <location>
        <begin position="690"/>
        <end position="701"/>
    </location>
</feature>
<dbReference type="SUPFAM" id="SSF47473">
    <property type="entry name" value="EF-hand"/>
    <property type="match status" value="1"/>
</dbReference>
<feature type="domain" description="EF-hand" evidence="3">
    <location>
        <begin position="907"/>
        <end position="942"/>
    </location>
</feature>
<gene>
    <name evidence="4" type="ORF">ECRASSUSDP1_LOCUS29292</name>
</gene>
<feature type="region of interest" description="Disordered" evidence="2">
    <location>
        <begin position="1"/>
        <end position="42"/>
    </location>
</feature>
<keyword evidence="1" id="KW-0175">Coiled coil</keyword>
<proteinExistence type="predicted"/>
<evidence type="ECO:0000256" key="2">
    <source>
        <dbReference type="SAM" id="MobiDB-lite"/>
    </source>
</evidence>
<feature type="region of interest" description="Disordered" evidence="2">
    <location>
        <begin position="1170"/>
        <end position="1195"/>
    </location>
</feature>
<feature type="compositionally biased region" description="Acidic residues" evidence="2">
    <location>
        <begin position="713"/>
        <end position="728"/>
    </location>
</feature>
<feature type="compositionally biased region" description="Basic and acidic residues" evidence="2">
    <location>
        <begin position="584"/>
        <end position="597"/>
    </location>
</feature>
<dbReference type="GO" id="GO:0005509">
    <property type="term" value="F:calcium ion binding"/>
    <property type="evidence" value="ECO:0007669"/>
    <property type="project" value="InterPro"/>
</dbReference>
<accession>A0AAD1Y9K3</accession>
<feature type="compositionally biased region" description="Basic and acidic residues" evidence="2">
    <location>
        <begin position="605"/>
        <end position="631"/>
    </location>
</feature>
<feature type="region of interest" description="Disordered" evidence="2">
    <location>
        <begin position="506"/>
        <end position="769"/>
    </location>
</feature>
<feature type="compositionally biased region" description="Basic and acidic residues" evidence="2">
    <location>
        <begin position="1"/>
        <end position="13"/>
    </location>
</feature>
<sequence>MDRSLYNDDRDLFDNTNNHNNSEAEHLNKRKKSNSGPRRYKNFKKNGFKVKEIETDFQLNRNDLFNNNKGMNTGLNQTLQILASSGVSSPPASNIVNSHNFRVGGSAKNSRYNGMKRPVSAVMSKLNSPNASVDLPVFDLNRMRPKIIRNDKRSLYDNVLKLKLAHNSKVSENTKLRTNLYKLEAENTRKDKILEEILQNNTGIAQIGRIKAEGHLSSAMKRHIKDLRQEVEMKDEEIKRLNKNIRLTKFKELETEVQTYMKECERLRILAKGVITSKDPLLDNQTRHELEQRFHDQTMIMERLRGENRNLEQLLHEKEIEIIHLKDLSAENKERPKSNKRDPSVRERRRHEKQLKSKNKEISKLQSEILSLKKTLNNLKSTCLTPEQLKSERERDRLKMSDVLRQRTALESELNKLKADKFSQNRQANTTRNEIEDLKKQLQDQKDKNSSQQKELERFRTLYITEKSIHTPHLESKDDPQNVSQAVKPAPDFTKVHGISLNQDVSEVINQPDDPEEDNTRINTPKKEETKIGKALMDKEIINTPEGDDYDEEAKKDKPTPQETPKTPPKIPTKGIIPVPIEKPLLELKSVEKEKTSKRSVRLSQENEPKVSPKAEEKVLETPMRKSHEASESSIHVSKKDESKNDVSDDGDISNIAVNYISSTLNQYMDQTTEERKTTPKKRKSSSQESKPEEREIEIEIKPASPKENQADNPDDNFDEDLEDDDIRDQELDPRKDRLSSNIDGTNMNDLTENRSDSSIEMELEEKKSSNTNVYKSRVSIVDLPEFVKIEFKLILQNKKIPYEKISKLFPSTKRISLEQLKVHFEELQKFEDPDIIEQICRYLVENDAHGDLIPYDVNADMDKIAVVSKFKNKVVTEDYIIFDEDNAIKKAEMNEIKENIQEILSSDMDIFRSALGIEDVNQNGFLSYDQFRGVLRGMNLNFTKLHIEFMVYEMYKMSQNSRKLNYRHLLEILTQDSSEYMHKYEDVEDDSFFSQSVTKADARKFALEAPENAKEAENIDNEETQINNSENMNTENHQDTDKNPTDADLAEGEDEYINDEEMIRIAETCLLRIANELKVKDISIRELFKDDMVVEHIEDQKIELLAPIHFIEGIRRLGIEDFTELDIACLVNILSRQELSDLILIEELDILKDTDRLRGLIDEMLDKTNENQEVSTEGKEEDEEQQPGDAPKKKGLDFNCVGDRSVCVIFLFIEHLIRNDLNTYNFFGNKVYQQLVKAKSKESTVELIAAKDFFDTLKQEVVTQEFLETIDDTKILTREGETYQTVQEDLKDILSIDSNYKDLIFMKKLTKFIEEVSQSDDLKERALNFIPSENLEIGNNEDSLRSALHNFQAPPDDNRRNMSNGGLAGGAERLKTIEEEDKQYETASHIYQTQDRGTSKNTSHFKNKSKKNDLSPNSQDFFSDPGANKGDSRKRLDESSYSNESFA</sequence>
<feature type="compositionally biased region" description="Basic and acidic residues" evidence="2">
    <location>
        <begin position="1037"/>
        <end position="1046"/>
    </location>
</feature>
<name>A0AAD1Y9K3_EUPCR</name>
<evidence type="ECO:0000259" key="3">
    <source>
        <dbReference type="PROSITE" id="PS50222"/>
    </source>
</evidence>